<sequence length="405" mass="46233">MAEGPSRKRSFMEDDDLSNNPPSQKRVRFPKGKKVKTGDFVVDDQPNEDGPIPLEDPQLVAKERRRRRTQMAADLLDEENRGILPDITRAEVQYKVKWSGLWYLTLCRMTRQLLKMVSRWNLLICRKREEEGYFDPAGNYIEFLSENEIKDAWLDSVVANKTYASSTFAAQKSEDDVLDLSYEDIGKINRRIADTLEPGETVLQALRRLKGTSYKKKEKMSPEIKQLFDQLTEDAMMLMDNGDYNVYNEKKETFQREAEGYEKLAVARRHGISTDSGPGTVLDEDFIPDKKDNGKTASIFYSGNGASDVNISATTNNVDGFDIFGEDENASNLDPSKSSQPSESGDMYYDYVYDESSGYYYSSRLGYYYDPSSGLYCYAASGQWFSYNEESRTYDEVQQAANTQS</sequence>
<dbReference type="CDD" id="cd16166">
    <property type="entry name" value="OCRE_SUA_like"/>
    <property type="match status" value="1"/>
</dbReference>
<dbReference type="InterPro" id="IPR035623">
    <property type="entry name" value="SUA-like_OCRE"/>
</dbReference>
<dbReference type="Pfam" id="PF17780">
    <property type="entry name" value="OCRE"/>
    <property type="match status" value="1"/>
</dbReference>
<feature type="region of interest" description="Disordered" evidence="1">
    <location>
        <begin position="325"/>
        <end position="345"/>
    </location>
</feature>
<organism evidence="3 4">
    <name type="scientific">Cinchona calisaya</name>
    <dbReference type="NCBI Taxonomy" id="153742"/>
    <lineage>
        <taxon>Eukaryota</taxon>
        <taxon>Viridiplantae</taxon>
        <taxon>Streptophyta</taxon>
        <taxon>Embryophyta</taxon>
        <taxon>Tracheophyta</taxon>
        <taxon>Spermatophyta</taxon>
        <taxon>Magnoliopsida</taxon>
        <taxon>eudicotyledons</taxon>
        <taxon>Gunneridae</taxon>
        <taxon>Pentapetalae</taxon>
        <taxon>asterids</taxon>
        <taxon>lamiids</taxon>
        <taxon>Gentianales</taxon>
        <taxon>Rubiaceae</taxon>
        <taxon>Cinchonoideae</taxon>
        <taxon>Cinchoneae</taxon>
        <taxon>Cinchona</taxon>
    </lineage>
</organism>
<keyword evidence="4" id="KW-1185">Reference proteome</keyword>
<dbReference type="PANTHER" id="PTHR13138">
    <property type="entry name" value="PROTEIN LIN1"/>
    <property type="match status" value="1"/>
</dbReference>
<dbReference type="AlphaFoldDB" id="A0ABD2Z7T3"/>
<gene>
    <name evidence="3" type="ORF">ACH5RR_022443</name>
</gene>
<evidence type="ECO:0000256" key="1">
    <source>
        <dbReference type="SAM" id="MobiDB-lite"/>
    </source>
</evidence>
<feature type="domain" description="OCRE" evidence="2">
    <location>
        <begin position="350"/>
        <end position="397"/>
    </location>
</feature>
<accession>A0ABD2Z7T3</accession>
<dbReference type="Proteomes" id="UP001630127">
    <property type="component" value="Unassembled WGS sequence"/>
</dbReference>
<evidence type="ECO:0000313" key="4">
    <source>
        <dbReference type="Proteomes" id="UP001630127"/>
    </source>
</evidence>
<feature type="compositionally biased region" description="Basic residues" evidence="1">
    <location>
        <begin position="25"/>
        <end position="35"/>
    </location>
</feature>
<dbReference type="InterPro" id="IPR039905">
    <property type="entry name" value="CD2BP2/Lin1"/>
</dbReference>
<comment type="caution">
    <text evidence="3">The sequence shown here is derived from an EMBL/GenBank/DDBJ whole genome shotgun (WGS) entry which is preliminary data.</text>
</comment>
<feature type="region of interest" description="Disordered" evidence="1">
    <location>
        <begin position="1"/>
        <end position="55"/>
    </location>
</feature>
<proteinExistence type="predicted"/>
<evidence type="ECO:0000313" key="3">
    <source>
        <dbReference type="EMBL" id="KAL3515541.1"/>
    </source>
</evidence>
<reference evidence="3 4" key="1">
    <citation type="submission" date="2024-11" db="EMBL/GenBank/DDBJ databases">
        <title>A near-complete genome assembly of Cinchona calisaya.</title>
        <authorList>
            <person name="Lian D.C."/>
            <person name="Zhao X.W."/>
            <person name="Wei L."/>
        </authorList>
    </citation>
    <scope>NUCLEOTIDE SEQUENCE [LARGE SCALE GENOMIC DNA]</scope>
    <source>
        <tissue evidence="3">Nenye</tissue>
    </source>
</reference>
<dbReference type="InterPro" id="IPR041591">
    <property type="entry name" value="OCRE"/>
</dbReference>
<dbReference type="PANTHER" id="PTHR13138:SF3">
    <property type="entry name" value="CD2 ANTIGEN CYTOPLASMIC TAIL-BINDING PROTEIN 2"/>
    <property type="match status" value="1"/>
</dbReference>
<evidence type="ECO:0000259" key="2">
    <source>
        <dbReference type="Pfam" id="PF17780"/>
    </source>
</evidence>
<protein>
    <recommendedName>
        <fullName evidence="2">OCRE domain-containing protein</fullName>
    </recommendedName>
</protein>
<name>A0ABD2Z7T3_9GENT</name>
<feature type="compositionally biased region" description="Polar residues" evidence="1">
    <location>
        <begin position="330"/>
        <end position="343"/>
    </location>
</feature>
<dbReference type="EMBL" id="JBJUIK010000010">
    <property type="protein sequence ID" value="KAL3515541.1"/>
    <property type="molecule type" value="Genomic_DNA"/>
</dbReference>